<reference evidence="2 3" key="1">
    <citation type="journal article" date="2019" name="Commun. Biol.">
        <title>The bagworm genome reveals a unique fibroin gene that provides high tensile strength.</title>
        <authorList>
            <person name="Kono N."/>
            <person name="Nakamura H."/>
            <person name="Ohtoshi R."/>
            <person name="Tomita M."/>
            <person name="Numata K."/>
            <person name="Arakawa K."/>
        </authorList>
    </citation>
    <scope>NUCLEOTIDE SEQUENCE [LARGE SCALE GENOMIC DNA]</scope>
</reference>
<name>A0A4C1YGV6_EUMVA</name>
<proteinExistence type="predicted"/>
<organism evidence="2 3">
    <name type="scientific">Eumeta variegata</name>
    <name type="common">Bagworm moth</name>
    <name type="synonym">Eumeta japonica</name>
    <dbReference type="NCBI Taxonomy" id="151549"/>
    <lineage>
        <taxon>Eukaryota</taxon>
        <taxon>Metazoa</taxon>
        <taxon>Ecdysozoa</taxon>
        <taxon>Arthropoda</taxon>
        <taxon>Hexapoda</taxon>
        <taxon>Insecta</taxon>
        <taxon>Pterygota</taxon>
        <taxon>Neoptera</taxon>
        <taxon>Endopterygota</taxon>
        <taxon>Lepidoptera</taxon>
        <taxon>Glossata</taxon>
        <taxon>Ditrysia</taxon>
        <taxon>Tineoidea</taxon>
        <taxon>Psychidae</taxon>
        <taxon>Oiketicinae</taxon>
        <taxon>Eumeta</taxon>
    </lineage>
</organism>
<dbReference type="Proteomes" id="UP000299102">
    <property type="component" value="Unassembled WGS sequence"/>
</dbReference>
<comment type="caution">
    <text evidence="2">The sequence shown here is derived from an EMBL/GenBank/DDBJ whole genome shotgun (WGS) entry which is preliminary data.</text>
</comment>
<feature type="region of interest" description="Disordered" evidence="1">
    <location>
        <begin position="78"/>
        <end position="138"/>
    </location>
</feature>
<evidence type="ECO:0000313" key="3">
    <source>
        <dbReference type="Proteomes" id="UP000299102"/>
    </source>
</evidence>
<evidence type="ECO:0000256" key="1">
    <source>
        <dbReference type="SAM" id="MobiDB-lite"/>
    </source>
</evidence>
<evidence type="ECO:0000313" key="2">
    <source>
        <dbReference type="EMBL" id="GBP75308.1"/>
    </source>
</evidence>
<accession>A0A4C1YGV6</accession>
<protein>
    <submittedName>
        <fullName evidence="2">Uncharacterized protein</fullName>
    </submittedName>
</protein>
<keyword evidence="3" id="KW-1185">Reference proteome</keyword>
<dbReference type="OrthoDB" id="6159213at2759"/>
<feature type="compositionally biased region" description="Polar residues" evidence="1">
    <location>
        <begin position="97"/>
        <end position="116"/>
    </location>
</feature>
<dbReference type="EMBL" id="BGZK01001243">
    <property type="protein sequence ID" value="GBP75308.1"/>
    <property type="molecule type" value="Genomic_DNA"/>
</dbReference>
<sequence>MDTVINTEILIGAIRENPELWNMQLPDYKNKGGLDKRGQKGCIRLWIFGFKQKWRNRTEVLHLIPSIVSSIHANLTPPAHPSYPNTLSPTLDPPVLPSTSQTNPNISSVSHSQVERPSTSIASSASTDPSSTHNDTDSLELDYFKL</sequence>
<gene>
    <name evidence="2" type="ORF">EVAR_19957_1</name>
</gene>
<dbReference type="AlphaFoldDB" id="A0A4C1YGV6"/>
<feature type="compositionally biased region" description="Low complexity" evidence="1">
    <location>
        <begin position="117"/>
        <end position="132"/>
    </location>
</feature>